<sequence>MVIKKIVSIVAVFVVAISVSFAQVRPGGKISFSSGYASLEENKFWYSSAETLAKLDANVSSSVKAYLESTCSILSVPETDYTTAGFAGTVTLSKAYVKARLPWFNGFSARMNAGKQPVSWGYGLFYNAGDLIFGSDPVNQKQRADTSFSFTSVKIKSNLSDEIKKLLLENSNSSLNFSNQNMSSFSFSSSSLSDLRITSDWAFCFAAPISKIITIEAIVLPPIDSALNGSFGRFGSRAQFKIDSVVIENMEGGFISSDKMNTNELYLALDGTIFFDYNICSSVKFEDEFVKDEWQISTSLCKNFTIRGDTQEQTLMIRAESLIKPLENDFGIFGFLSYSPTETTSFAFSYINSKTSEDERVHYLGISSEWKMNTNFSFNFQGMANLVNPQKATLITAGVSCKF</sequence>
<dbReference type="RefSeq" id="WP_198442812.1">
    <property type="nucleotide sequence ID" value="NZ_CBCSHE010000019.1"/>
</dbReference>
<accession>A0A7T3RDR0</accession>
<dbReference type="Proteomes" id="UP000595224">
    <property type="component" value="Chromosome"/>
</dbReference>
<dbReference type="EMBL" id="CP064936">
    <property type="protein sequence ID" value="QQA01223.1"/>
    <property type="molecule type" value="Genomic_DNA"/>
</dbReference>
<evidence type="ECO:0000313" key="1">
    <source>
        <dbReference type="EMBL" id="QQA01223.1"/>
    </source>
</evidence>
<evidence type="ECO:0000313" key="2">
    <source>
        <dbReference type="Proteomes" id="UP000595224"/>
    </source>
</evidence>
<gene>
    <name evidence="1" type="ORF">IWA51_00955</name>
</gene>
<dbReference type="AlphaFoldDB" id="A0A7T3RDR0"/>
<proteinExistence type="predicted"/>
<reference evidence="1 2" key="1">
    <citation type="submission" date="2020-11" db="EMBL/GenBank/DDBJ databases">
        <title>Treponema Peruensis nv. sp., first commensal Treponema isolated from human feces.</title>
        <authorList>
            <person name="Belkhou C."/>
            <person name="Raes J."/>
        </authorList>
    </citation>
    <scope>NUCLEOTIDE SEQUENCE [LARGE SCALE GENOMIC DNA]</scope>
    <source>
        <strain evidence="1 2">RCC2812</strain>
    </source>
</reference>
<name>A0A7T3RDR0_9SPIR</name>
<organism evidence="1 2">
    <name type="scientific">Treponema peruense</name>
    <dbReference type="NCBI Taxonomy" id="2787628"/>
    <lineage>
        <taxon>Bacteria</taxon>
        <taxon>Pseudomonadati</taxon>
        <taxon>Spirochaetota</taxon>
        <taxon>Spirochaetia</taxon>
        <taxon>Spirochaetales</taxon>
        <taxon>Treponemataceae</taxon>
        <taxon>Treponema</taxon>
    </lineage>
</organism>
<protein>
    <submittedName>
        <fullName evidence="1">Uncharacterized protein</fullName>
    </submittedName>
</protein>
<dbReference type="KEGG" id="tper:IWA51_00955"/>
<keyword evidence="2" id="KW-1185">Reference proteome</keyword>